<evidence type="ECO:0000313" key="4">
    <source>
        <dbReference type="Proteomes" id="UP000424468"/>
    </source>
</evidence>
<proteinExistence type="inferred from homology"/>
<dbReference type="Gene3D" id="3.20.20.380">
    <property type="entry name" value="Copper homeostasis (CutC) domain"/>
    <property type="match status" value="1"/>
</dbReference>
<reference evidence="3 4" key="1">
    <citation type="submission" date="2019-11" db="EMBL/GenBank/DDBJ databases">
        <title>Complete genome sequence of Spiroplasma tabanidicola TAUS-1 (DSM 22603).</title>
        <authorList>
            <person name="Huang C.-T."/>
            <person name="Lin Y.-C."/>
            <person name="Kuo C.-H."/>
        </authorList>
    </citation>
    <scope>NUCLEOTIDE SEQUENCE [LARGE SCALE GENOMIC DNA]</scope>
    <source>
        <strain evidence="3 4">TAUS-1</strain>
    </source>
</reference>
<dbReference type="Pfam" id="PF03932">
    <property type="entry name" value="CutC"/>
    <property type="match status" value="1"/>
</dbReference>
<keyword evidence="4" id="KW-1185">Reference proteome</keyword>
<gene>
    <name evidence="3" type="primary">cutC</name>
    <name evidence="3" type="ORF">STABA_v1c09170</name>
</gene>
<dbReference type="OrthoDB" id="9815677at2"/>
<evidence type="ECO:0000256" key="2">
    <source>
        <dbReference type="ARBA" id="ARBA00019014"/>
    </source>
</evidence>
<sequence length="220" mass="25085">MFLEVIAKNIKDVIDINKTKADRIELCKDLEVGGLTPDYEIIKQAAEISKLPINVIVRPTSRGFVYTKQERKQIFNDIRFIKTTKANGIVFGALNKRNKINTKLLKKVLKKKGNLKITFHKAFDELEDLKFNYILLDRLKIDTVLTAGGRNIDQGIDVIKELIKLNKKTIILIGGGVNLNNISYLSKLSNNIHIGRLARHEGQWIYKINTKLVNKIKASF</sequence>
<dbReference type="RefSeq" id="WP_156007057.1">
    <property type="nucleotide sequence ID" value="NZ_CP046276.1"/>
</dbReference>
<dbReference type="SUPFAM" id="SSF110395">
    <property type="entry name" value="CutC-like"/>
    <property type="match status" value="1"/>
</dbReference>
<name>A0A6I6C7S4_9MOLU</name>
<evidence type="ECO:0000313" key="3">
    <source>
        <dbReference type="EMBL" id="QGS52270.1"/>
    </source>
</evidence>
<dbReference type="Proteomes" id="UP000424468">
    <property type="component" value="Chromosome"/>
</dbReference>
<dbReference type="PANTHER" id="PTHR12598:SF0">
    <property type="entry name" value="COPPER HOMEOSTASIS PROTEIN CUTC HOMOLOG"/>
    <property type="match status" value="1"/>
</dbReference>
<dbReference type="InterPro" id="IPR005627">
    <property type="entry name" value="CutC-like"/>
</dbReference>
<protein>
    <recommendedName>
        <fullName evidence="2">Copper homeostasis protein cutC homolog</fullName>
    </recommendedName>
</protein>
<dbReference type="PANTHER" id="PTHR12598">
    <property type="entry name" value="COPPER HOMEOSTASIS PROTEIN CUTC"/>
    <property type="match status" value="1"/>
</dbReference>
<organism evidence="3 4">
    <name type="scientific">Spiroplasma tabanidicola</name>
    <dbReference type="NCBI Taxonomy" id="324079"/>
    <lineage>
        <taxon>Bacteria</taxon>
        <taxon>Bacillati</taxon>
        <taxon>Mycoplasmatota</taxon>
        <taxon>Mollicutes</taxon>
        <taxon>Entomoplasmatales</taxon>
        <taxon>Spiroplasmataceae</taxon>
        <taxon>Spiroplasma</taxon>
    </lineage>
</organism>
<comment type="similarity">
    <text evidence="1">Belongs to the CutC family.</text>
</comment>
<dbReference type="AlphaFoldDB" id="A0A6I6C7S4"/>
<evidence type="ECO:0000256" key="1">
    <source>
        <dbReference type="ARBA" id="ARBA00007768"/>
    </source>
</evidence>
<accession>A0A6I6C7S4</accession>
<dbReference type="KEGG" id="stab:STABA_v1c09170"/>
<dbReference type="EMBL" id="CP046276">
    <property type="protein sequence ID" value="QGS52270.1"/>
    <property type="molecule type" value="Genomic_DNA"/>
</dbReference>
<dbReference type="InterPro" id="IPR036822">
    <property type="entry name" value="CutC-like_dom_sf"/>
</dbReference>
<dbReference type="GO" id="GO:0005507">
    <property type="term" value="F:copper ion binding"/>
    <property type="evidence" value="ECO:0007669"/>
    <property type="project" value="TreeGrafter"/>
</dbReference>